<gene>
    <name evidence="1" type="ORF">FBZ92_105170</name>
</gene>
<proteinExistence type="predicted"/>
<organism evidence="1 2">
    <name type="scientific">Nitrospirillum amazonense</name>
    <dbReference type="NCBI Taxonomy" id="28077"/>
    <lineage>
        <taxon>Bacteria</taxon>
        <taxon>Pseudomonadati</taxon>
        <taxon>Pseudomonadota</taxon>
        <taxon>Alphaproteobacteria</taxon>
        <taxon>Rhodospirillales</taxon>
        <taxon>Azospirillaceae</taxon>
        <taxon>Nitrospirillum</taxon>
    </lineage>
</organism>
<evidence type="ECO:0000313" key="2">
    <source>
        <dbReference type="Proteomes" id="UP000318050"/>
    </source>
</evidence>
<dbReference type="EMBL" id="VITT01000005">
    <property type="protein sequence ID" value="TWB62235.1"/>
    <property type="molecule type" value="Genomic_DNA"/>
</dbReference>
<comment type="caution">
    <text evidence="1">The sequence shown here is derived from an EMBL/GenBank/DDBJ whole genome shotgun (WGS) entry which is preliminary data.</text>
</comment>
<dbReference type="Proteomes" id="UP000318050">
    <property type="component" value="Unassembled WGS sequence"/>
</dbReference>
<dbReference type="AlphaFoldDB" id="A0A560IUX8"/>
<accession>A0A560IUX8</accession>
<protein>
    <submittedName>
        <fullName evidence="1">Uncharacterized protein</fullName>
    </submittedName>
</protein>
<reference evidence="1 2" key="1">
    <citation type="submission" date="2019-06" db="EMBL/GenBank/DDBJ databases">
        <title>Genomic Encyclopedia of Type Strains, Phase IV (KMG-V): Genome sequencing to study the core and pangenomes of soil and plant-associated prokaryotes.</title>
        <authorList>
            <person name="Whitman W."/>
        </authorList>
    </citation>
    <scope>NUCLEOTIDE SEQUENCE [LARGE SCALE GENOMIC DNA]</scope>
    <source>
        <strain evidence="1 2">BR 11140</strain>
    </source>
</reference>
<sequence>MTSIATTIPAPGQHSVERRRLATAVHRLGPRVMVELLDEIARAYCIPDIDDRLERYADADPAVLRALGGLDWPPLPSPREVA</sequence>
<evidence type="ECO:0000313" key="1">
    <source>
        <dbReference type="EMBL" id="TWB62235.1"/>
    </source>
</evidence>
<name>A0A560IUX8_9PROT</name>